<gene>
    <name evidence="2" type="ORF">FTJAE_8428</name>
</gene>
<keyword evidence="3" id="KW-1185">Reference proteome</keyword>
<feature type="region of interest" description="Disordered" evidence="1">
    <location>
        <begin position="158"/>
        <end position="177"/>
    </location>
</feature>
<evidence type="ECO:0000313" key="2">
    <source>
        <dbReference type="EMBL" id="KAF5629783.1"/>
    </source>
</evidence>
<dbReference type="EMBL" id="JAAQRI010000182">
    <property type="protein sequence ID" value="KAF5629783.1"/>
    <property type="molecule type" value="Genomic_DNA"/>
</dbReference>
<name>A0A8H5RB46_9HYPO</name>
<sequence>MSGFELDPIATDAYTFAHGETLFTHMKMIDNLLPYFNISFEDFVVAPKKALEHTKWEDYERLVNQRGVEALSASGACTTVFDFDSISFQEGLVTCLWEIAESADLITLFRFTNDFGKRWTRGLIRWVIKEDGRNRPGAKYLVLSKYKADEQPDRVVWREGKPGYQEKKGTMSTDSEA</sequence>
<dbReference type="GeneID" id="59307513"/>
<reference evidence="2 3" key="1">
    <citation type="submission" date="2020-05" db="EMBL/GenBank/DDBJ databases">
        <title>Identification and distribution of gene clusters putatively required for synthesis of sphingolipid metabolism inhibitors in phylogenetically diverse species of the filamentous fungus Fusarium.</title>
        <authorList>
            <person name="Kim H.-S."/>
            <person name="Busman M."/>
            <person name="Brown D.W."/>
            <person name="Divon H."/>
            <person name="Uhlig S."/>
            <person name="Proctor R.H."/>
        </authorList>
    </citation>
    <scope>NUCLEOTIDE SEQUENCE [LARGE SCALE GENOMIC DNA]</scope>
    <source>
        <strain evidence="2 3">NRRL 66243</strain>
    </source>
</reference>
<protein>
    <submittedName>
        <fullName evidence="2">Uncharacterized protein</fullName>
    </submittedName>
</protein>
<accession>A0A8H5RB46</accession>
<dbReference type="Proteomes" id="UP000530670">
    <property type="component" value="Unassembled WGS sequence"/>
</dbReference>
<dbReference type="AlphaFoldDB" id="A0A8H5RB46"/>
<comment type="caution">
    <text evidence="2">The sequence shown here is derived from an EMBL/GenBank/DDBJ whole genome shotgun (WGS) entry which is preliminary data.</text>
</comment>
<feature type="compositionally biased region" description="Basic and acidic residues" evidence="1">
    <location>
        <begin position="158"/>
        <end position="169"/>
    </location>
</feature>
<dbReference type="OrthoDB" id="4965674at2759"/>
<dbReference type="RefSeq" id="XP_037204477.1">
    <property type="nucleotide sequence ID" value="XM_037355243.1"/>
</dbReference>
<organism evidence="2 3">
    <name type="scientific">Fusarium tjaetaba</name>
    <dbReference type="NCBI Taxonomy" id="1567544"/>
    <lineage>
        <taxon>Eukaryota</taxon>
        <taxon>Fungi</taxon>
        <taxon>Dikarya</taxon>
        <taxon>Ascomycota</taxon>
        <taxon>Pezizomycotina</taxon>
        <taxon>Sordariomycetes</taxon>
        <taxon>Hypocreomycetidae</taxon>
        <taxon>Hypocreales</taxon>
        <taxon>Nectriaceae</taxon>
        <taxon>Fusarium</taxon>
        <taxon>Fusarium fujikuroi species complex</taxon>
    </lineage>
</organism>
<proteinExistence type="predicted"/>
<evidence type="ECO:0000313" key="3">
    <source>
        <dbReference type="Proteomes" id="UP000530670"/>
    </source>
</evidence>
<evidence type="ECO:0000256" key="1">
    <source>
        <dbReference type="SAM" id="MobiDB-lite"/>
    </source>
</evidence>